<dbReference type="Gene3D" id="1.10.150.50">
    <property type="entry name" value="Transcription Factor, Ets-1"/>
    <property type="match status" value="1"/>
</dbReference>
<dbReference type="SUPFAM" id="SSF48452">
    <property type="entry name" value="TPR-like"/>
    <property type="match status" value="2"/>
</dbReference>
<dbReference type="Pfam" id="PF00536">
    <property type="entry name" value="SAM_1"/>
    <property type="match status" value="1"/>
</dbReference>
<dbReference type="PANTHER" id="PTHR16305">
    <property type="entry name" value="TESTICULAR SOLUBLE ADENYLYL CYCLASE"/>
    <property type="match status" value="1"/>
</dbReference>
<dbReference type="Gene3D" id="1.25.40.10">
    <property type="entry name" value="Tetratricopeptide repeat domain"/>
    <property type="match status" value="2"/>
</dbReference>
<keyword evidence="1" id="KW-0547">Nucleotide-binding</keyword>
<dbReference type="SUPFAM" id="SSF47769">
    <property type="entry name" value="SAM/Pointed domain"/>
    <property type="match status" value="1"/>
</dbReference>
<evidence type="ECO:0000313" key="5">
    <source>
        <dbReference type="EMBL" id="NEK51542.1"/>
    </source>
</evidence>
<dbReference type="CDD" id="cd07302">
    <property type="entry name" value="CHD"/>
    <property type="match status" value="1"/>
</dbReference>
<feature type="domain" description="Guanylate cyclase" evidence="4">
    <location>
        <begin position="87"/>
        <end position="215"/>
    </location>
</feature>
<gene>
    <name evidence="5" type="ORF">GUK36_19130</name>
</gene>
<dbReference type="CDD" id="cd09487">
    <property type="entry name" value="SAM_superfamily"/>
    <property type="match status" value="1"/>
</dbReference>
<organism evidence="5 6">
    <name type="scientific">Rhizobium leguminosarum</name>
    <dbReference type="NCBI Taxonomy" id="384"/>
    <lineage>
        <taxon>Bacteria</taxon>
        <taxon>Pseudomonadati</taxon>
        <taxon>Pseudomonadota</taxon>
        <taxon>Alphaproteobacteria</taxon>
        <taxon>Hyphomicrobiales</taxon>
        <taxon>Rhizobiaceae</taxon>
        <taxon>Rhizobium/Agrobacterium group</taxon>
        <taxon>Rhizobium</taxon>
    </lineage>
</organism>
<dbReference type="SUPFAM" id="SSF52540">
    <property type="entry name" value="P-loop containing nucleoside triphosphate hydrolases"/>
    <property type="match status" value="1"/>
</dbReference>
<evidence type="ECO:0000256" key="2">
    <source>
        <dbReference type="ARBA" id="ARBA00022840"/>
    </source>
</evidence>
<dbReference type="RefSeq" id="WP_018246313.1">
    <property type="nucleotide sequence ID" value="NZ_CP121637.1"/>
</dbReference>
<protein>
    <submittedName>
        <fullName evidence="5">AAA family ATPase</fullName>
    </submittedName>
</protein>
<dbReference type="GeneID" id="61428089"/>
<feature type="domain" description="SAM" evidence="3">
    <location>
        <begin position="1"/>
        <end position="61"/>
    </location>
</feature>
<sequence>MQTIEDWLRQLGLGQYAEAFVKNDVDLRALPHLAESDLQELGVSLGHRKIILAAINGLAQPRLAEQPPASAASETASEAAADRRLLSVLFCDLVGSTALSAQLDPEDMHELIRRYQDSVASAVTRFGGYVAKYLGDGVLAYFGWPMAYEDHAERSIRAGLEAMAAVDALQSPNAQQLKARIGIASGHVVVGDTDGSAKERASIAGDTPNLAARLQGAAAPGQIVVSDTTRRLAGQSFDIRSLGGQDLKGFVSPIAMFEVRGQRAVDSRFEAAHASGLSKFVGRVSEIGLLLERWELAKSGQGQAVFLSGEAGIGKSRLVEAFEERLQGTQHELIRLQCSPYHATSAFYPIVERLSRVASFDPADDRCIRLEKFRALVRRYGESPSEVGAIYAELLSLDLGDEFRPPDLSAHQRKELLVRTLANRLLLAAKIAPVLLVFEDAHWIDPSTSEVLREFVSRLHGIAALVVVTHRPEWRADWASGLAQATTLSIGRLTRQQMHELIESMVSDIPEQLAERIAERTDGVPLFIEELTRSVVESGKASSLNAEIPDSLQGSLMTRLDRLAKTTKEIAQIAAVIGREFDRGLLSKVAGVDDRTLEKALNQLESSQIVVEDGVLQDALVFRHALIQDAAYQSLLNRRRRHFHEEIARVLVDQYDDVTATQPELIAQHYEKAQRTELAFPFWMRAGERALARSANYEAVDHFQNALAIAERIPKGPVRRTNLLAAILRLGDALFAAGRMTDSLAQYRLAAQLAREGADTQAFVRAVIGLDGSKFLSSNSLAETVPLLKEALTMVQPADESSRCQLLSRLARGYTYLSDSNNAAKYVVEGIELARRVGDKTALVELSALPFLTPAPVKSVRERNDRLARVDEIRRLADEIDDDDVKSRALSVEAYVSTELGDRARADRAVDALDELGTKRQHLNIQFYARIARAMMAILDGRFTAAEALADEALMLGMRTLGEAAEGVYGMQMFAIRREQSRLSEVAPIMKLLIEENPEEVTWLPGFALVAFDLGYREAAQRRLSELARTRFALPIDGKRSASLSFLTEVAAGLGDADAAQTLYELMLDYKEMTVTIGMATVCFGAASRYLGVLAAALGEFDRAPKHFEHALEMNSAIGSRPWLAHTQADYADFLMKIGSRAAIKRAMSLFEHARSTAAELGMVRLQQRLKPTIH</sequence>
<dbReference type="GO" id="GO:0009190">
    <property type="term" value="P:cyclic nucleotide biosynthetic process"/>
    <property type="evidence" value="ECO:0007669"/>
    <property type="project" value="InterPro"/>
</dbReference>
<dbReference type="Pfam" id="PF00211">
    <property type="entry name" value="Guanylate_cyc"/>
    <property type="match status" value="1"/>
</dbReference>
<name>A0A444HN87_RHILE</name>
<dbReference type="InterPro" id="IPR027417">
    <property type="entry name" value="P-loop_NTPase"/>
</dbReference>
<dbReference type="AlphaFoldDB" id="A0A444HN87"/>
<dbReference type="InterPro" id="IPR013761">
    <property type="entry name" value="SAM/pointed_sf"/>
</dbReference>
<dbReference type="SMART" id="SM00044">
    <property type="entry name" value="CYCc"/>
    <property type="match status" value="1"/>
</dbReference>
<dbReference type="Pfam" id="PF13191">
    <property type="entry name" value="AAA_16"/>
    <property type="match status" value="1"/>
</dbReference>
<evidence type="ECO:0000256" key="1">
    <source>
        <dbReference type="ARBA" id="ARBA00022741"/>
    </source>
</evidence>
<dbReference type="GO" id="GO:0004016">
    <property type="term" value="F:adenylate cyclase activity"/>
    <property type="evidence" value="ECO:0007669"/>
    <property type="project" value="UniProtKB-ARBA"/>
</dbReference>
<dbReference type="Gene3D" id="3.40.50.300">
    <property type="entry name" value="P-loop containing nucleotide triphosphate hydrolases"/>
    <property type="match status" value="1"/>
</dbReference>
<dbReference type="GO" id="GO:0035556">
    <property type="term" value="P:intracellular signal transduction"/>
    <property type="evidence" value="ECO:0007669"/>
    <property type="project" value="InterPro"/>
</dbReference>
<dbReference type="GO" id="GO:0005737">
    <property type="term" value="C:cytoplasm"/>
    <property type="evidence" value="ECO:0007669"/>
    <property type="project" value="TreeGrafter"/>
</dbReference>
<evidence type="ECO:0000259" key="3">
    <source>
        <dbReference type="PROSITE" id="PS50105"/>
    </source>
</evidence>
<dbReference type="GO" id="GO:0005524">
    <property type="term" value="F:ATP binding"/>
    <property type="evidence" value="ECO:0007669"/>
    <property type="project" value="UniProtKB-KW"/>
</dbReference>
<comment type="caution">
    <text evidence="5">The sequence shown here is derived from an EMBL/GenBank/DDBJ whole genome shotgun (WGS) entry which is preliminary data.</text>
</comment>
<dbReference type="InterPro" id="IPR011990">
    <property type="entry name" value="TPR-like_helical_dom_sf"/>
</dbReference>
<dbReference type="EMBL" id="WXXP01000008">
    <property type="protein sequence ID" value="NEK51542.1"/>
    <property type="molecule type" value="Genomic_DNA"/>
</dbReference>
<keyword evidence="2" id="KW-0067">ATP-binding</keyword>
<dbReference type="InterPro" id="IPR001054">
    <property type="entry name" value="A/G_cyclase"/>
</dbReference>
<dbReference type="PANTHER" id="PTHR16305:SF28">
    <property type="entry name" value="GUANYLATE CYCLASE DOMAIN-CONTAINING PROTEIN"/>
    <property type="match status" value="1"/>
</dbReference>
<dbReference type="SMART" id="SM00454">
    <property type="entry name" value="SAM"/>
    <property type="match status" value="1"/>
</dbReference>
<dbReference type="SUPFAM" id="SSF55073">
    <property type="entry name" value="Nucleotide cyclase"/>
    <property type="match status" value="1"/>
</dbReference>
<dbReference type="Gene3D" id="3.30.70.1230">
    <property type="entry name" value="Nucleotide cyclase"/>
    <property type="match status" value="1"/>
</dbReference>
<accession>A0A444HN87</accession>
<dbReference type="Proteomes" id="UP000471409">
    <property type="component" value="Unassembled WGS sequence"/>
</dbReference>
<evidence type="ECO:0000313" key="6">
    <source>
        <dbReference type="Proteomes" id="UP000471409"/>
    </source>
</evidence>
<proteinExistence type="predicted"/>
<dbReference type="PROSITE" id="PS50105">
    <property type="entry name" value="SAM_DOMAIN"/>
    <property type="match status" value="1"/>
</dbReference>
<dbReference type="InterPro" id="IPR041664">
    <property type="entry name" value="AAA_16"/>
</dbReference>
<reference evidence="5 6" key="1">
    <citation type="submission" date="2020-01" db="EMBL/GenBank/DDBJ databases">
        <title>Rhizobium genotypes associated with high levels of biological nitrogen fixation by grain legumes in a temperate-maritime cropping system.</title>
        <authorList>
            <person name="Maluk M."/>
            <person name="Francesc Ferrando Molina F."/>
            <person name="Lopez Del Egido L."/>
            <person name="Lafos M."/>
            <person name="Langarica-Fuentes A."/>
            <person name="Gebre Yohannes G."/>
            <person name="Young M.W."/>
            <person name="Martin P."/>
            <person name="Gantlett R."/>
            <person name="Kenicer G."/>
            <person name="Hawes C."/>
            <person name="Begg G.S."/>
            <person name="Quilliam R.S."/>
            <person name="Squire G.R."/>
            <person name="Poole P.S."/>
            <person name="Young P.W."/>
            <person name="Iannetta P.M."/>
            <person name="James E.K."/>
        </authorList>
    </citation>
    <scope>NUCLEOTIDE SEQUENCE [LARGE SCALE GENOMIC DNA]</scope>
    <source>
        <strain evidence="5 6">JHI944</strain>
    </source>
</reference>
<dbReference type="InterPro" id="IPR001660">
    <property type="entry name" value="SAM"/>
</dbReference>
<dbReference type="PROSITE" id="PS50125">
    <property type="entry name" value="GUANYLATE_CYCLASE_2"/>
    <property type="match status" value="1"/>
</dbReference>
<dbReference type="InterPro" id="IPR029787">
    <property type="entry name" value="Nucleotide_cyclase"/>
</dbReference>
<evidence type="ECO:0000259" key="4">
    <source>
        <dbReference type="PROSITE" id="PS50125"/>
    </source>
</evidence>